<organism evidence="3 4">
    <name type="scientific">Stachybotrys chartarum (strain CBS 109288 / IBT 7711)</name>
    <name type="common">Toxic black mold</name>
    <name type="synonym">Stilbospora chartarum</name>
    <dbReference type="NCBI Taxonomy" id="1280523"/>
    <lineage>
        <taxon>Eukaryota</taxon>
        <taxon>Fungi</taxon>
        <taxon>Dikarya</taxon>
        <taxon>Ascomycota</taxon>
        <taxon>Pezizomycotina</taxon>
        <taxon>Sordariomycetes</taxon>
        <taxon>Hypocreomycetidae</taxon>
        <taxon>Hypocreales</taxon>
        <taxon>Stachybotryaceae</taxon>
        <taxon>Stachybotrys</taxon>
    </lineage>
</organism>
<name>A0A084AIL9_STACB</name>
<feature type="region of interest" description="Disordered" evidence="1">
    <location>
        <begin position="1"/>
        <end position="71"/>
    </location>
</feature>
<evidence type="ECO:0000259" key="2">
    <source>
        <dbReference type="Pfam" id="PF13298"/>
    </source>
</evidence>
<dbReference type="Proteomes" id="UP000028045">
    <property type="component" value="Unassembled WGS sequence"/>
</dbReference>
<sequence length="414" mass="45888">MASKRPGSPRLIANPFLKKRNLGWTLEPPSTVDSSSSSSSSNHHHPHNNQAKSDITPSASSSARKHSSSGANITTTAAIEAGDAHIPDHLAHFTTHLSSRLRPPASLPLSSYASLYQSNAGSSSGAHFVIHQHDHPVAGTHYDLRLQINETSSVSWAIMYGLPGDPNSTRLARNATETRIHCLWSLLHAAFQNRKIRLQLHGAKLPDPYIINLRLTKSDDAAGRTNNTRPLRSRRRRRRLGKTSAPQPETSSDEGDDEDDAHLVPSEAQTNTDAEPLSAMEREIRELDDEQVRIRNAYPGADNTIGSVYQRRWFLSLDRRACGFAERRADRRVVWQRNVETTTAGPIAPSARRSTGPKDPGTRDAKHDRLSYPFHVRGVNHERSVVTGRTGADILHDEGVTNFIPRKGWHPVLR</sequence>
<proteinExistence type="predicted"/>
<feature type="compositionally biased region" description="Acidic residues" evidence="1">
    <location>
        <begin position="251"/>
        <end position="260"/>
    </location>
</feature>
<dbReference type="PANTHER" id="PTHR39465:SF1">
    <property type="entry name" value="DNA LIGASE D 3'-PHOSPHOESTERASE DOMAIN-CONTAINING PROTEIN"/>
    <property type="match status" value="1"/>
</dbReference>
<reference evidence="3 4" key="1">
    <citation type="journal article" date="2014" name="BMC Genomics">
        <title>Comparative genome sequencing reveals chemotype-specific gene clusters in the toxigenic black mold Stachybotrys.</title>
        <authorList>
            <person name="Semeiks J."/>
            <person name="Borek D."/>
            <person name="Otwinowski Z."/>
            <person name="Grishin N.V."/>
        </authorList>
    </citation>
    <scope>NUCLEOTIDE SEQUENCE [LARGE SCALE GENOMIC DNA]</scope>
    <source>
        <strain evidence="4">CBS 109288 / IBT 7711</strain>
    </source>
</reference>
<dbReference type="Pfam" id="PF13298">
    <property type="entry name" value="LigD_N"/>
    <property type="match status" value="1"/>
</dbReference>
<dbReference type="AlphaFoldDB" id="A0A084AIL9"/>
<dbReference type="InterPro" id="IPR014144">
    <property type="entry name" value="LigD_PE_domain"/>
</dbReference>
<evidence type="ECO:0000313" key="4">
    <source>
        <dbReference type="Proteomes" id="UP000028045"/>
    </source>
</evidence>
<feature type="region of interest" description="Disordered" evidence="1">
    <location>
        <begin position="220"/>
        <end position="278"/>
    </location>
</feature>
<dbReference type="OrthoDB" id="2588098at2759"/>
<accession>A0A084AIL9</accession>
<feature type="compositionally biased region" description="Basic residues" evidence="1">
    <location>
        <begin position="231"/>
        <end position="241"/>
    </location>
</feature>
<feature type="domain" description="DNA ligase D 3'-phosphoesterase" evidence="2">
    <location>
        <begin position="131"/>
        <end position="184"/>
    </location>
</feature>
<evidence type="ECO:0000313" key="3">
    <source>
        <dbReference type="EMBL" id="KEY65148.1"/>
    </source>
</evidence>
<dbReference type="HOGENOM" id="CLU_040687_0_0_1"/>
<feature type="region of interest" description="Disordered" evidence="1">
    <location>
        <begin position="344"/>
        <end position="367"/>
    </location>
</feature>
<dbReference type="PANTHER" id="PTHR39465">
    <property type="entry name" value="DNA LIGASE D, 3'-PHOSPHOESTERASE DOMAIN"/>
    <property type="match status" value="1"/>
</dbReference>
<evidence type="ECO:0000256" key="1">
    <source>
        <dbReference type="SAM" id="MobiDB-lite"/>
    </source>
</evidence>
<keyword evidence="4" id="KW-1185">Reference proteome</keyword>
<dbReference type="EMBL" id="KL648713">
    <property type="protein sequence ID" value="KEY65148.1"/>
    <property type="molecule type" value="Genomic_DNA"/>
</dbReference>
<gene>
    <name evidence="3" type="ORF">S7711_04238</name>
</gene>
<protein>
    <recommendedName>
        <fullName evidence="2">DNA ligase D 3'-phosphoesterase domain-containing protein</fullName>
    </recommendedName>
</protein>